<evidence type="ECO:0000313" key="8">
    <source>
        <dbReference type="Proteomes" id="UP000694888"/>
    </source>
</evidence>
<evidence type="ECO:0000256" key="1">
    <source>
        <dbReference type="ARBA" id="ARBA00004141"/>
    </source>
</evidence>
<feature type="transmembrane region" description="Helical" evidence="7">
    <location>
        <begin position="198"/>
        <end position="217"/>
    </location>
</feature>
<evidence type="ECO:0000256" key="3">
    <source>
        <dbReference type="ARBA" id="ARBA00022692"/>
    </source>
</evidence>
<feature type="transmembrane region" description="Helical" evidence="7">
    <location>
        <begin position="248"/>
        <end position="270"/>
    </location>
</feature>
<evidence type="ECO:0000256" key="7">
    <source>
        <dbReference type="SAM" id="Phobius"/>
    </source>
</evidence>
<feature type="transmembrane region" description="Helical" evidence="7">
    <location>
        <begin position="441"/>
        <end position="463"/>
    </location>
</feature>
<reference evidence="9" key="1">
    <citation type="submission" date="2025-08" db="UniProtKB">
        <authorList>
            <consortium name="RefSeq"/>
        </authorList>
    </citation>
    <scope>IDENTIFICATION</scope>
</reference>
<feature type="transmembrane region" description="Helical" evidence="7">
    <location>
        <begin position="110"/>
        <end position="130"/>
    </location>
</feature>
<feature type="transmembrane region" description="Helical" evidence="7">
    <location>
        <begin position="224"/>
        <end position="242"/>
    </location>
</feature>
<feature type="transmembrane region" description="Helical" evidence="7">
    <location>
        <begin position="356"/>
        <end position="379"/>
    </location>
</feature>
<comment type="similarity">
    <text evidence="2">Belongs to the nucleobase:cation symporter-2 (NCS2) (TC 2.A.40) family.</text>
</comment>
<gene>
    <name evidence="9" type="primary">LOC101861553</name>
</gene>
<feature type="region of interest" description="Disordered" evidence="6">
    <location>
        <begin position="1"/>
        <end position="38"/>
    </location>
</feature>
<evidence type="ECO:0000256" key="4">
    <source>
        <dbReference type="ARBA" id="ARBA00022989"/>
    </source>
</evidence>
<feature type="compositionally biased region" description="Acidic residues" evidence="6">
    <location>
        <begin position="14"/>
        <end position="25"/>
    </location>
</feature>
<accession>A0ABM1VTV9</accession>
<sequence>MSRCRVTQDLNITGEEDDAGDDCTDTSDPTSPLRENGTWEEIHDETEPVVVIEDTDHDRPLVYNVSDNPPFHLLIMFAMQQCLLCIASPLSKVVIVSEIVCATQEESIKAHLLSATMLMTGLATFLMPTIGVRLPVFQGPTSAYIIPLLSLQYLDAWKCPETFAGLDPSSNKTINYAIIGNGTVIPVKDVVYSKIQELSGSLVLVGFLHFLIGFTGLVGVLVRYVGPITIVPSIVLLGVQAVPVVNKFAETCWLGSSATALVSVILSVYLGNRKTPIPFWTRRRGLHIFWYPLHQVFAVLISIIVGWGLSALLTEVGWLSGDPKSKNYFARTDARTHMIEDSEWFIFPYPGNFGPFSFNVGGFIAFFVATILSVLDSIGDYNACARTSRVPPPPPFAFNRGIAIEGLVSLFGGALGCCHATSSYGSNVGVMAITRVVSRRVMQCTGIIYILLAVVGKLGAAFLTIPYSVLGGTTFVAIALFIGVILSFLQVNTKKKERKEKNENRSLFALFSEICLTATKRHPVSTRHIIYTTIINVLQLFSTGSETGDSAIRMLLSNSSFIGGAFACFLDNTVAGTLKERGLLGQLEEVEASSKEEAPSTKYAEGRQLYRLPFIPDKIRKSRFVRVFPIFDQETSPLQE</sequence>
<proteinExistence type="inferred from homology"/>
<dbReference type="PANTHER" id="PTHR11119">
    <property type="entry name" value="XANTHINE-URACIL / VITAMIN C PERMEASE FAMILY MEMBER"/>
    <property type="match status" value="1"/>
</dbReference>
<dbReference type="InterPro" id="IPR006043">
    <property type="entry name" value="NCS2"/>
</dbReference>
<feature type="transmembrane region" description="Helical" evidence="7">
    <location>
        <begin position="469"/>
        <end position="489"/>
    </location>
</feature>
<feature type="transmembrane region" description="Helical" evidence="7">
    <location>
        <begin position="291"/>
        <end position="313"/>
    </location>
</feature>
<keyword evidence="5 7" id="KW-0472">Membrane</keyword>
<dbReference type="GeneID" id="101861553"/>
<evidence type="ECO:0000256" key="6">
    <source>
        <dbReference type="SAM" id="MobiDB-lite"/>
    </source>
</evidence>
<dbReference type="Proteomes" id="UP000694888">
    <property type="component" value="Unplaced"/>
</dbReference>
<name>A0ABM1VTV9_APLCA</name>
<dbReference type="Pfam" id="PF00860">
    <property type="entry name" value="Xan_ur_permease"/>
    <property type="match status" value="1"/>
</dbReference>
<organism evidence="8 9">
    <name type="scientific">Aplysia californica</name>
    <name type="common">California sea hare</name>
    <dbReference type="NCBI Taxonomy" id="6500"/>
    <lineage>
        <taxon>Eukaryota</taxon>
        <taxon>Metazoa</taxon>
        <taxon>Spiralia</taxon>
        <taxon>Lophotrochozoa</taxon>
        <taxon>Mollusca</taxon>
        <taxon>Gastropoda</taxon>
        <taxon>Heterobranchia</taxon>
        <taxon>Euthyneura</taxon>
        <taxon>Tectipleura</taxon>
        <taxon>Aplysiida</taxon>
        <taxon>Aplysioidea</taxon>
        <taxon>Aplysiidae</taxon>
        <taxon>Aplysia</taxon>
    </lineage>
</organism>
<evidence type="ECO:0000256" key="2">
    <source>
        <dbReference type="ARBA" id="ARBA00008821"/>
    </source>
</evidence>
<comment type="subcellular location">
    <subcellularLocation>
        <location evidence="1">Membrane</location>
        <topology evidence="1">Multi-pass membrane protein</topology>
    </subcellularLocation>
</comment>
<keyword evidence="4 7" id="KW-1133">Transmembrane helix</keyword>
<evidence type="ECO:0000256" key="5">
    <source>
        <dbReference type="ARBA" id="ARBA00023136"/>
    </source>
</evidence>
<keyword evidence="3 7" id="KW-0812">Transmembrane</keyword>
<dbReference type="RefSeq" id="XP_035825851.1">
    <property type="nucleotide sequence ID" value="XM_035969958.1"/>
</dbReference>
<evidence type="ECO:0000313" key="9">
    <source>
        <dbReference type="RefSeq" id="XP_035825851.1"/>
    </source>
</evidence>
<keyword evidence="8" id="KW-1185">Reference proteome</keyword>
<protein>
    <submittedName>
        <fullName evidence="9">Solute carrier family 23 member 1</fullName>
    </submittedName>
</protein>